<evidence type="ECO:0000256" key="3">
    <source>
        <dbReference type="ARBA" id="ARBA00023082"/>
    </source>
</evidence>
<dbReference type="AlphaFoldDB" id="H1Y3F8"/>
<dbReference type="Gene3D" id="1.10.10.10">
    <property type="entry name" value="Winged helix-like DNA-binding domain superfamily/Winged helix DNA-binding domain"/>
    <property type="match status" value="1"/>
</dbReference>
<evidence type="ECO:0000256" key="2">
    <source>
        <dbReference type="ARBA" id="ARBA00023015"/>
    </source>
</evidence>
<dbReference type="InterPro" id="IPR013324">
    <property type="entry name" value="RNA_pol_sigma_r3/r4-like"/>
</dbReference>
<dbReference type="Pfam" id="PF04542">
    <property type="entry name" value="Sigma70_r2"/>
    <property type="match status" value="1"/>
</dbReference>
<feature type="domain" description="RNA polymerase sigma factor 70 region 4 type 2" evidence="6">
    <location>
        <begin position="125"/>
        <end position="175"/>
    </location>
</feature>
<dbReference type="eggNOG" id="COG1595">
    <property type="taxonomic scope" value="Bacteria"/>
</dbReference>
<dbReference type="SUPFAM" id="SSF88946">
    <property type="entry name" value="Sigma2 domain of RNA polymerase sigma factors"/>
    <property type="match status" value="1"/>
</dbReference>
<organism evidence="7 8">
    <name type="scientific">Mucilaginibacter paludis DSM 18603</name>
    <dbReference type="NCBI Taxonomy" id="714943"/>
    <lineage>
        <taxon>Bacteria</taxon>
        <taxon>Pseudomonadati</taxon>
        <taxon>Bacteroidota</taxon>
        <taxon>Sphingobacteriia</taxon>
        <taxon>Sphingobacteriales</taxon>
        <taxon>Sphingobacteriaceae</taxon>
        <taxon>Mucilaginibacter</taxon>
    </lineage>
</organism>
<keyword evidence="2" id="KW-0805">Transcription regulation</keyword>
<dbReference type="NCBIfam" id="TIGR02985">
    <property type="entry name" value="Sig70_bacteroi1"/>
    <property type="match status" value="1"/>
</dbReference>
<dbReference type="Proteomes" id="UP000002774">
    <property type="component" value="Chromosome"/>
</dbReference>
<dbReference type="CDD" id="cd06171">
    <property type="entry name" value="Sigma70_r4"/>
    <property type="match status" value="1"/>
</dbReference>
<keyword evidence="8" id="KW-1185">Reference proteome</keyword>
<dbReference type="PANTHER" id="PTHR43133:SF46">
    <property type="entry name" value="RNA POLYMERASE SIGMA-70 FACTOR ECF SUBFAMILY"/>
    <property type="match status" value="1"/>
</dbReference>
<feature type="domain" description="RNA polymerase sigma-70 region 2" evidence="5">
    <location>
        <begin position="28"/>
        <end position="93"/>
    </location>
</feature>
<dbReference type="InterPro" id="IPR014327">
    <property type="entry name" value="RNA_pol_sigma70_bacteroid"/>
</dbReference>
<keyword evidence="3" id="KW-0731">Sigma factor</keyword>
<dbReference type="InterPro" id="IPR014284">
    <property type="entry name" value="RNA_pol_sigma-70_dom"/>
</dbReference>
<dbReference type="InterPro" id="IPR039425">
    <property type="entry name" value="RNA_pol_sigma-70-like"/>
</dbReference>
<comment type="similarity">
    <text evidence="1">Belongs to the sigma-70 factor family. ECF subfamily.</text>
</comment>
<evidence type="ECO:0000313" key="7">
    <source>
        <dbReference type="EMBL" id="EHQ29726.1"/>
    </source>
</evidence>
<dbReference type="GO" id="GO:0006352">
    <property type="term" value="P:DNA-templated transcription initiation"/>
    <property type="evidence" value="ECO:0007669"/>
    <property type="project" value="InterPro"/>
</dbReference>
<dbReference type="RefSeq" id="WP_008511065.1">
    <property type="nucleotide sequence ID" value="NZ_CM001403.1"/>
</dbReference>
<gene>
    <name evidence="7" type="ORF">Mucpa_5657</name>
</gene>
<accession>H1Y3F8</accession>
<dbReference type="Gene3D" id="1.10.1740.10">
    <property type="match status" value="1"/>
</dbReference>
<dbReference type="STRING" id="714943.Mucpa_5657"/>
<dbReference type="Pfam" id="PF08281">
    <property type="entry name" value="Sigma70_r4_2"/>
    <property type="match status" value="1"/>
</dbReference>
<dbReference type="InterPro" id="IPR013325">
    <property type="entry name" value="RNA_pol_sigma_r2"/>
</dbReference>
<proteinExistence type="inferred from homology"/>
<dbReference type="InterPro" id="IPR013249">
    <property type="entry name" value="RNA_pol_sigma70_r4_t2"/>
</dbReference>
<evidence type="ECO:0000259" key="5">
    <source>
        <dbReference type="Pfam" id="PF04542"/>
    </source>
</evidence>
<dbReference type="InterPro" id="IPR036388">
    <property type="entry name" value="WH-like_DNA-bd_sf"/>
</dbReference>
<evidence type="ECO:0000256" key="4">
    <source>
        <dbReference type="ARBA" id="ARBA00023163"/>
    </source>
</evidence>
<keyword evidence="4" id="KW-0804">Transcription</keyword>
<dbReference type="EMBL" id="CM001403">
    <property type="protein sequence ID" value="EHQ29726.1"/>
    <property type="molecule type" value="Genomic_DNA"/>
</dbReference>
<dbReference type="HOGENOM" id="CLU_047691_4_1_10"/>
<protein>
    <submittedName>
        <fullName evidence="7">RNA polymerase, sigma-24 subunit, ECF subfamily</fullName>
    </submittedName>
</protein>
<dbReference type="SUPFAM" id="SSF88659">
    <property type="entry name" value="Sigma3 and sigma4 domains of RNA polymerase sigma factors"/>
    <property type="match status" value="1"/>
</dbReference>
<dbReference type="OrthoDB" id="659569at2"/>
<reference evidence="7" key="1">
    <citation type="submission" date="2011-09" db="EMBL/GenBank/DDBJ databases">
        <title>The permanent draft genome of Mucilaginibacter paludis DSM 18603.</title>
        <authorList>
            <consortium name="US DOE Joint Genome Institute (JGI-PGF)"/>
            <person name="Lucas S."/>
            <person name="Han J."/>
            <person name="Lapidus A."/>
            <person name="Bruce D."/>
            <person name="Goodwin L."/>
            <person name="Pitluck S."/>
            <person name="Peters L."/>
            <person name="Kyrpides N."/>
            <person name="Mavromatis K."/>
            <person name="Ivanova N."/>
            <person name="Mikhailova N."/>
            <person name="Held B."/>
            <person name="Detter J.C."/>
            <person name="Tapia R."/>
            <person name="Han C."/>
            <person name="Land M."/>
            <person name="Hauser L."/>
            <person name="Markowitz V."/>
            <person name="Cheng J.-F."/>
            <person name="Hugenholtz P."/>
            <person name="Woyke T."/>
            <person name="Wu D."/>
            <person name="Tindall B."/>
            <person name="Brambilla E."/>
            <person name="Klenk H.-P."/>
            <person name="Eisen J.A."/>
        </authorList>
    </citation>
    <scope>NUCLEOTIDE SEQUENCE [LARGE SCALE GENOMIC DNA]</scope>
    <source>
        <strain evidence="7">DSM 18603</strain>
    </source>
</reference>
<sequence>MSTYRSLSDPELVDLLKSGDQAAFTEIYDRYWSIMYAHAYKMIKNREEAKDLIQEIFSTLWLKSHLLTEDTNVSGYLYTAARNRVFNLMSQHKTRHDYFNAIARFATEESTATIEHLEERDLEAAVEREIQLLPPKMREIFELSRKQNLSHKEIAEQLNLSDQTVKKQVQNALKILKPRLRDAGTGIAILLFFR</sequence>
<dbReference type="PANTHER" id="PTHR43133">
    <property type="entry name" value="RNA POLYMERASE ECF-TYPE SIGMA FACTO"/>
    <property type="match status" value="1"/>
</dbReference>
<dbReference type="GO" id="GO:0016987">
    <property type="term" value="F:sigma factor activity"/>
    <property type="evidence" value="ECO:0007669"/>
    <property type="project" value="UniProtKB-KW"/>
</dbReference>
<evidence type="ECO:0000313" key="8">
    <source>
        <dbReference type="Proteomes" id="UP000002774"/>
    </source>
</evidence>
<evidence type="ECO:0000256" key="1">
    <source>
        <dbReference type="ARBA" id="ARBA00010641"/>
    </source>
</evidence>
<dbReference type="NCBIfam" id="TIGR02937">
    <property type="entry name" value="sigma70-ECF"/>
    <property type="match status" value="1"/>
</dbReference>
<evidence type="ECO:0000259" key="6">
    <source>
        <dbReference type="Pfam" id="PF08281"/>
    </source>
</evidence>
<name>H1Y3F8_9SPHI</name>
<dbReference type="GO" id="GO:0003677">
    <property type="term" value="F:DNA binding"/>
    <property type="evidence" value="ECO:0007669"/>
    <property type="project" value="InterPro"/>
</dbReference>
<dbReference type="InterPro" id="IPR007627">
    <property type="entry name" value="RNA_pol_sigma70_r2"/>
</dbReference>